<accession>A0A1X9SHI3</accession>
<name>A0A1X9SHI3_9CAUD</name>
<reference evidence="1 2" key="1">
    <citation type="submission" date="2017-04" db="EMBL/GenBank/DDBJ databases">
        <title>The genome sequence of mycobacteriophage Shandong1.</title>
        <authorList>
            <person name="Fan X."/>
            <person name="Zhao Z."/>
            <person name="Zhao K."/>
            <person name="Song S."/>
            <person name="Li J."/>
            <person name="Xie J."/>
        </authorList>
    </citation>
    <scope>NUCLEOTIDE SEQUENCE [LARGE SCALE GENOMIC DNA]</scope>
</reference>
<evidence type="ECO:0000313" key="2">
    <source>
        <dbReference type="Proteomes" id="UP000226045"/>
    </source>
</evidence>
<dbReference type="GeneID" id="60323005"/>
<proteinExistence type="predicted"/>
<protein>
    <submittedName>
        <fullName evidence="1">Uncharacterized protein</fullName>
    </submittedName>
</protein>
<dbReference type="KEGG" id="vg:60323005"/>
<organism evidence="1 2">
    <name type="scientific">Mycobacterium phage Shandong1</name>
    <dbReference type="NCBI Taxonomy" id="1983447"/>
    <lineage>
        <taxon>Viruses</taxon>
        <taxon>Duplodnaviria</taxon>
        <taxon>Heunggongvirae</taxon>
        <taxon>Uroviricota</taxon>
        <taxon>Caudoviricetes</taxon>
        <taxon>Weiservirinae</taxon>
        <taxon>Unicornvirus</taxon>
        <taxon>Unicornvirus shandong1</taxon>
    </lineage>
</organism>
<dbReference type="RefSeq" id="YP_009951567.1">
    <property type="nucleotide sequence ID" value="NC_051602.1"/>
</dbReference>
<keyword evidence="2" id="KW-1185">Reference proteome</keyword>
<dbReference type="EMBL" id="KY945355">
    <property type="protein sequence ID" value="ARQ95534.1"/>
    <property type="molecule type" value="Genomic_DNA"/>
</dbReference>
<dbReference type="Proteomes" id="UP000226045">
    <property type="component" value="Segment"/>
</dbReference>
<sequence length="83" mass="9373">MQKLTTAAGFYDYAQSAARDYLASMAHYDNTYVTVGDGKVSTPSYCENKLRKAFHMRRETALPSGAWRGEQWSKFAERILAGE</sequence>
<evidence type="ECO:0000313" key="1">
    <source>
        <dbReference type="EMBL" id="ARQ95534.1"/>
    </source>
</evidence>